<gene>
    <name evidence="1" type="ORF">SDC9_103115</name>
</gene>
<evidence type="ECO:0000313" key="1">
    <source>
        <dbReference type="EMBL" id="MPM56313.1"/>
    </source>
</evidence>
<name>A0A645AZI2_9ZZZZ</name>
<reference evidence="1" key="1">
    <citation type="submission" date="2019-08" db="EMBL/GenBank/DDBJ databases">
        <authorList>
            <person name="Kucharzyk K."/>
            <person name="Murdoch R.W."/>
            <person name="Higgins S."/>
            <person name="Loffler F."/>
        </authorList>
    </citation>
    <scope>NUCLEOTIDE SEQUENCE</scope>
</reference>
<comment type="caution">
    <text evidence="1">The sequence shown here is derived from an EMBL/GenBank/DDBJ whole genome shotgun (WGS) entry which is preliminary data.</text>
</comment>
<dbReference type="EMBL" id="VSSQ01015695">
    <property type="protein sequence ID" value="MPM56313.1"/>
    <property type="molecule type" value="Genomic_DNA"/>
</dbReference>
<proteinExistence type="predicted"/>
<sequence>MGDLHKSLARRAADPVRRGIRRYQLGMFFFYILQFAHEPVILKIRNLRRVLLVIEPRVAFKLAAQLLRSLFQIFEIAHSVFSSFVLTV</sequence>
<organism evidence="1">
    <name type="scientific">bioreactor metagenome</name>
    <dbReference type="NCBI Taxonomy" id="1076179"/>
    <lineage>
        <taxon>unclassified sequences</taxon>
        <taxon>metagenomes</taxon>
        <taxon>ecological metagenomes</taxon>
    </lineage>
</organism>
<protein>
    <submittedName>
        <fullName evidence="1">Uncharacterized protein</fullName>
    </submittedName>
</protein>
<dbReference type="AlphaFoldDB" id="A0A645AZI2"/>
<accession>A0A645AZI2</accession>